<keyword evidence="1" id="KW-0472">Membrane</keyword>
<organism evidence="2 3">
    <name type="scientific">Acer yangbiense</name>
    <dbReference type="NCBI Taxonomy" id="1000413"/>
    <lineage>
        <taxon>Eukaryota</taxon>
        <taxon>Viridiplantae</taxon>
        <taxon>Streptophyta</taxon>
        <taxon>Embryophyta</taxon>
        <taxon>Tracheophyta</taxon>
        <taxon>Spermatophyta</taxon>
        <taxon>Magnoliopsida</taxon>
        <taxon>eudicotyledons</taxon>
        <taxon>Gunneridae</taxon>
        <taxon>Pentapetalae</taxon>
        <taxon>rosids</taxon>
        <taxon>malvids</taxon>
        <taxon>Sapindales</taxon>
        <taxon>Sapindaceae</taxon>
        <taxon>Hippocastanoideae</taxon>
        <taxon>Acereae</taxon>
        <taxon>Acer</taxon>
    </lineage>
</organism>
<dbReference type="EMBL" id="VAHF01000002">
    <property type="protein sequence ID" value="TXG68332.1"/>
    <property type="molecule type" value="Genomic_DNA"/>
</dbReference>
<dbReference type="OrthoDB" id="1930536at2759"/>
<feature type="transmembrane region" description="Helical" evidence="1">
    <location>
        <begin position="63"/>
        <end position="82"/>
    </location>
</feature>
<evidence type="ECO:0000313" key="3">
    <source>
        <dbReference type="Proteomes" id="UP000323000"/>
    </source>
</evidence>
<name>A0A5C7IHY9_9ROSI</name>
<gene>
    <name evidence="2" type="ORF">EZV62_003267</name>
</gene>
<feature type="transmembrane region" description="Helical" evidence="1">
    <location>
        <begin position="108"/>
        <end position="132"/>
    </location>
</feature>
<keyword evidence="1" id="KW-1133">Transmembrane helix</keyword>
<comment type="caution">
    <text evidence="2">The sequence shown here is derived from an EMBL/GenBank/DDBJ whole genome shotgun (WGS) entry which is preliminary data.</text>
</comment>
<dbReference type="PANTHER" id="PTHR35758:SF1">
    <property type="entry name" value="SERINE RICH PROTEIN"/>
    <property type="match status" value="1"/>
</dbReference>
<dbReference type="Proteomes" id="UP000323000">
    <property type="component" value="Chromosome 2"/>
</dbReference>
<evidence type="ECO:0000313" key="2">
    <source>
        <dbReference type="EMBL" id="TXG68332.1"/>
    </source>
</evidence>
<reference evidence="3" key="1">
    <citation type="journal article" date="2019" name="Gigascience">
        <title>De novo genome assembly of the endangered Acer yangbiense, a plant species with extremely small populations endemic to Yunnan Province, China.</title>
        <authorList>
            <person name="Yang J."/>
            <person name="Wariss H.M."/>
            <person name="Tao L."/>
            <person name="Zhang R."/>
            <person name="Yun Q."/>
            <person name="Hollingsworth P."/>
            <person name="Dao Z."/>
            <person name="Luo G."/>
            <person name="Guo H."/>
            <person name="Ma Y."/>
            <person name="Sun W."/>
        </authorList>
    </citation>
    <scope>NUCLEOTIDE SEQUENCE [LARGE SCALE GENOMIC DNA]</scope>
    <source>
        <strain evidence="3">cv. Malutang</strain>
    </source>
</reference>
<feature type="transmembrane region" description="Helical" evidence="1">
    <location>
        <begin position="24"/>
        <end position="42"/>
    </location>
</feature>
<proteinExistence type="predicted"/>
<protein>
    <submittedName>
        <fullName evidence="2">Uncharacterized protein</fullName>
    </submittedName>
</protein>
<dbReference type="PANTHER" id="PTHR35758">
    <property type="entry name" value="TRANSMEMBRANE PROTEIN"/>
    <property type="match status" value="1"/>
</dbReference>
<dbReference type="AlphaFoldDB" id="A0A5C7IHY9"/>
<evidence type="ECO:0000256" key="1">
    <source>
        <dbReference type="SAM" id="Phobius"/>
    </source>
</evidence>
<accession>A0A5C7IHY9</accession>
<sequence length="142" mass="15543">MASNFLSTNYNTATQTPSSSSQRGVAMVLALISAVVLSPLYVTRSKNDHHYYYERKLLGNTSYSTFVLPLVLGGLIIAIRTTSSSSSSSSSMEMQERASLIPSPEPSWVLRIGSSSWGLAGVLVMLLLVLSWQGSVQDFFWR</sequence>
<keyword evidence="3" id="KW-1185">Reference proteome</keyword>
<keyword evidence="1" id="KW-0812">Transmembrane</keyword>